<protein>
    <submittedName>
        <fullName evidence="1">Uncharacterized protein</fullName>
    </submittedName>
</protein>
<name>E6PTV3_9ZZZZ</name>
<dbReference type="EMBL" id="CABM01000051">
    <property type="protein sequence ID" value="CBH98360.1"/>
    <property type="molecule type" value="Genomic_DNA"/>
</dbReference>
<gene>
    <name evidence="1" type="ORF">CARN2_3837</name>
</gene>
<proteinExistence type="predicted"/>
<reference evidence="1" key="1">
    <citation type="submission" date="2009-10" db="EMBL/GenBank/DDBJ databases">
        <title>Diversity of trophic interactions inside an arsenic-rich microbial ecosystem.</title>
        <authorList>
            <person name="Bertin P.N."/>
            <person name="Heinrich-Salmeron A."/>
            <person name="Pelletier E."/>
            <person name="Goulhen-Chollet F."/>
            <person name="Arsene-Ploetze F."/>
            <person name="Gallien S."/>
            <person name="Calteau A."/>
            <person name="Vallenet D."/>
            <person name="Casiot C."/>
            <person name="Chane-Woon-Ming B."/>
            <person name="Giloteaux L."/>
            <person name="Barakat M."/>
            <person name="Bonnefoy V."/>
            <person name="Bruneel O."/>
            <person name="Chandler M."/>
            <person name="Cleiss J."/>
            <person name="Duran R."/>
            <person name="Elbaz-Poulichet F."/>
            <person name="Fonknechten N."/>
            <person name="Lauga B."/>
            <person name="Mornico D."/>
            <person name="Ortet P."/>
            <person name="Schaeffer C."/>
            <person name="Siguier P."/>
            <person name="Alexander Thil Smith A."/>
            <person name="Van Dorsselaer A."/>
            <person name="Weissenbach J."/>
            <person name="Medigue C."/>
            <person name="Le Paslier D."/>
        </authorList>
    </citation>
    <scope>NUCLEOTIDE SEQUENCE</scope>
</reference>
<evidence type="ECO:0000313" key="1">
    <source>
        <dbReference type="EMBL" id="CBH98360.1"/>
    </source>
</evidence>
<comment type="caution">
    <text evidence="1">The sequence shown here is derived from an EMBL/GenBank/DDBJ whole genome shotgun (WGS) entry which is preliminary data.</text>
</comment>
<dbReference type="AlphaFoldDB" id="E6PTV3"/>
<organism evidence="1">
    <name type="scientific">mine drainage metagenome</name>
    <dbReference type="NCBI Taxonomy" id="410659"/>
    <lineage>
        <taxon>unclassified sequences</taxon>
        <taxon>metagenomes</taxon>
        <taxon>ecological metagenomes</taxon>
    </lineage>
</organism>
<sequence length="24" mass="2558">MCVGGLGGEGDRDVKCMAQLYQLN</sequence>
<accession>E6PTV3</accession>